<dbReference type="RefSeq" id="WP_241552693.1">
    <property type="nucleotide sequence ID" value="NZ_JANCNS010000003.1"/>
</dbReference>
<evidence type="ECO:0000313" key="2">
    <source>
        <dbReference type="Proteomes" id="UP001155280"/>
    </source>
</evidence>
<proteinExistence type="predicted"/>
<comment type="caution">
    <text evidence="1">The sequence shown here is derived from an EMBL/GenBank/DDBJ whole genome shotgun (WGS) entry which is preliminary data.</text>
</comment>
<dbReference type="PANTHER" id="PTHR33706">
    <property type="entry name" value="MORN VARIANT REPEAT PROTEIN"/>
    <property type="match status" value="1"/>
</dbReference>
<dbReference type="PANTHER" id="PTHR33706:SF1">
    <property type="entry name" value="TPR REPEAT PROTEIN"/>
    <property type="match status" value="1"/>
</dbReference>
<name>A0A9X2RBF7_9FLAO</name>
<organism evidence="1 2">
    <name type="scientific">Christiangramia oceanisediminis</name>
    <dbReference type="NCBI Taxonomy" id="2920386"/>
    <lineage>
        <taxon>Bacteria</taxon>
        <taxon>Pseudomonadati</taxon>
        <taxon>Bacteroidota</taxon>
        <taxon>Flavobacteriia</taxon>
        <taxon>Flavobacteriales</taxon>
        <taxon>Flavobacteriaceae</taxon>
        <taxon>Christiangramia</taxon>
    </lineage>
</organism>
<protein>
    <submittedName>
        <fullName evidence="1">Aspartic peptidase</fullName>
    </submittedName>
</protein>
<keyword evidence="2" id="KW-1185">Reference proteome</keyword>
<evidence type="ECO:0000313" key="1">
    <source>
        <dbReference type="EMBL" id="MCP9201024.1"/>
    </source>
</evidence>
<dbReference type="SUPFAM" id="SSF82185">
    <property type="entry name" value="Histone H3 K4-specific methyltransferase SET7/9 N-terminal domain"/>
    <property type="match status" value="2"/>
</dbReference>
<dbReference type="Gene3D" id="2.20.110.10">
    <property type="entry name" value="Histone H3 K4-specific methyltransferase SET7/9 N-terminal domain"/>
    <property type="match status" value="2"/>
</dbReference>
<reference evidence="1" key="1">
    <citation type="submission" date="2022-07" db="EMBL/GenBank/DDBJ databases">
        <title>Gramela sediminis sp. nov., isolated from deep-sea sediment of the Indian Ocean.</title>
        <authorList>
            <person name="Shi H."/>
        </authorList>
    </citation>
    <scope>NUCLEOTIDE SEQUENCE</scope>
    <source>
        <strain evidence="1">GC03-9</strain>
    </source>
</reference>
<gene>
    <name evidence="1" type="ORF">MKO06_13990</name>
</gene>
<sequence length="213" mass="24833">MVFTLITTSYNAQINQLDDDGRRNGPWKVNFEGTDEPKFEGNFENGKEVGIFKFYKKGFYDHPAAIMDFGKGQDSVKVTYYTQKGEPISEGRMLDRKREGKWVYYHQNSDSIMMIENYKNDLLNGLQETYYPNGQLAEKTSYLEGKKHGESLIYTEKGQLTKQLRYRNGELHGPAIYFDPKGLKQMEGQYVEGKKSGTWKYYTDGKFDREENH</sequence>
<dbReference type="Proteomes" id="UP001155280">
    <property type="component" value="Unassembled WGS sequence"/>
</dbReference>
<dbReference type="AlphaFoldDB" id="A0A9X2RBF7"/>
<accession>A0A9X2RBF7</accession>
<dbReference type="EMBL" id="JANCNS010000003">
    <property type="protein sequence ID" value="MCP9201024.1"/>
    <property type="molecule type" value="Genomic_DNA"/>
</dbReference>